<keyword evidence="1" id="KW-0479">Metal-binding</keyword>
<evidence type="ECO:0000259" key="5">
    <source>
        <dbReference type="PROSITE" id="PS51752"/>
    </source>
</evidence>
<dbReference type="InterPro" id="IPR033734">
    <property type="entry name" value="Jacalin-like_lectin_dom_plant"/>
</dbReference>
<organism evidence="6 7">
    <name type="scientific">Lolium multiflorum</name>
    <name type="common">Italian ryegrass</name>
    <name type="synonym">Lolium perenne subsp. multiflorum</name>
    <dbReference type="NCBI Taxonomy" id="4521"/>
    <lineage>
        <taxon>Eukaryota</taxon>
        <taxon>Viridiplantae</taxon>
        <taxon>Streptophyta</taxon>
        <taxon>Embryophyta</taxon>
        <taxon>Tracheophyta</taxon>
        <taxon>Spermatophyta</taxon>
        <taxon>Magnoliopsida</taxon>
        <taxon>Liliopsida</taxon>
        <taxon>Poales</taxon>
        <taxon>Poaceae</taxon>
        <taxon>BOP clade</taxon>
        <taxon>Pooideae</taxon>
        <taxon>Poodae</taxon>
        <taxon>Poeae</taxon>
        <taxon>Poeae Chloroplast Group 2 (Poeae type)</taxon>
        <taxon>Loliodinae</taxon>
        <taxon>Loliinae</taxon>
        <taxon>Lolium</taxon>
    </lineage>
</organism>
<dbReference type="AlphaFoldDB" id="A0AAD8SPF8"/>
<dbReference type="PROSITE" id="PS51752">
    <property type="entry name" value="JACALIN_LECTIN"/>
    <property type="match status" value="1"/>
</dbReference>
<dbReference type="SMART" id="SM00915">
    <property type="entry name" value="Jacalin"/>
    <property type="match status" value="1"/>
</dbReference>
<dbReference type="Gene3D" id="3.30.40.10">
    <property type="entry name" value="Zinc/RING finger domain, C3HC4 (zinc finger)"/>
    <property type="match status" value="2"/>
</dbReference>
<accession>A0AAD8SPF8</accession>
<dbReference type="Gene3D" id="2.100.10.30">
    <property type="entry name" value="Jacalin-like lectin domain"/>
    <property type="match status" value="1"/>
</dbReference>
<evidence type="ECO:0000256" key="3">
    <source>
        <dbReference type="ARBA" id="ARBA00022771"/>
    </source>
</evidence>
<dbReference type="CDD" id="cd09612">
    <property type="entry name" value="Jacalin"/>
    <property type="match status" value="1"/>
</dbReference>
<comment type="caution">
    <text evidence="6">The sequence shown here is derived from an EMBL/GenBank/DDBJ whole genome shotgun (WGS) entry which is preliminary data.</text>
</comment>
<keyword evidence="2" id="KW-0430">Lectin</keyword>
<dbReference type="InterPro" id="IPR049548">
    <property type="entry name" value="Sina-like_RING"/>
</dbReference>
<dbReference type="GO" id="GO:0030246">
    <property type="term" value="F:carbohydrate binding"/>
    <property type="evidence" value="ECO:0007669"/>
    <property type="project" value="UniProtKB-KW"/>
</dbReference>
<dbReference type="InterPro" id="IPR036404">
    <property type="entry name" value="Jacalin-like_lectin_dom_sf"/>
</dbReference>
<evidence type="ECO:0000313" key="7">
    <source>
        <dbReference type="Proteomes" id="UP001231189"/>
    </source>
</evidence>
<keyword evidence="3" id="KW-0863">Zinc-finger</keyword>
<dbReference type="GO" id="GO:0008270">
    <property type="term" value="F:zinc ion binding"/>
    <property type="evidence" value="ECO:0007669"/>
    <property type="project" value="UniProtKB-KW"/>
</dbReference>
<dbReference type="Proteomes" id="UP001231189">
    <property type="component" value="Unassembled WGS sequence"/>
</dbReference>
<reference evidence="6" key="1">
    <citation type="submission" date="2023-07" db="EMBL/GenBank/DDBJ databases">
        <title>A chromosome-level genome assembly of Lolium multiflorum.</title>
        <authorList>
            <person name="Chen Y."/>
            <person name="Copetti D."/>
            <person name="Kolliker R."/>
            <person name="Studer B."/>
        </authorList>
    </citation>
    <scope>NUCLEOTIDE SEQUENCE</scope>
    <source>
        <strain evidence="6">02402/16</strain>
        <tissue evidence="6">Leaf</tissue>
    </source>
</reference>
<sequence length="305" mass="33434">MKAAVATNVTVDLEDLDCTVCFGPLKPPVFQCAAGHVLCSICYEKLLEKEKCQVCSIATGYNRCFAMERVLESLQVFCSNAGKGCTAKMSYHEMEKHEKECPRAVCDCTGSNTMQITPLHQGLSTDCYTLVIPKVSPSTSIKVTINNGEIKKKIHYKKSSTDSVVKMGPCGGGGGYSWKMDMRGINRILRLVVHHGCAVDAMSVLYERDGQAEESNLWGGTGGEKSEICLRQDEYLTSVKGHCGFFNNSFVIRSLTFVSNHRTFGPYGKEEGTQFKLPAAGGKILGFHVRSGWYLDALGTYVQMG</sequence>
<dbReference type="Pfam" id="PF21362">
    <property type="entry name" value="Sina_RING"/>
    <property type="match status" value="1"/>
</dbReference>
<evidence type="ECO:0000256" key="4">
    <source>
        <dbReference type="ARBA" id="ARBA00022833"/>
    </source>
</evidence>
<evidence type="ECO:0000313" key="6">
    <source>
        <dbReference type="EMBL" id="KAK1660996.1"/>
    </source>
</evidence>
<dbReference type="PANTHER" id="PTHR46506">
    <property type="entry name" value="OS05G0143600 PROTEIN"/>
    <property type="match status" value="1"/>
</dbReference>
<dbReference type="Pfam" id="PF01419">
    <property type="entry name" value="Jacalin"/>
    <property type="match status" value="1"/>
</dbReference>
<dbReference type="EMBL" id="JAUUTY010000003">
    <property type="protein sequence ID" value="KAK1660996.1"/>
    <property type="molecule type" value="Genomic_DNA"/>
</dbReference>
<feature type="domain" description="Jacalin-type lectin" evidence="5">
    <location>
        <begin position="164"/>
        <end position="304"/>
    </location>
</feature>
<gene>
    <name evidence="6" type="ORF">QYE76_049155</name>
</gene>
<keyword evidence="7" id="KW-1185">Reference proteome</keyword>
<name>A0AAD8SPF8_LOLMU</name>
<proteinExistence type="predicted"/>
<evidence type="ECO:0000256" key="1">
    <source>
        <dbReference type="ARBA" id="ARBA00022723"/>
    </source>
</evidence>
<dbReference type="SUPFAM" id="SSF49599">
    <property type="entry name" value="TRAF domain-like"/>
    <property type="match status" value="1"/>
</dbReference>
<evidence type="ECO:0000256" key="2">
    <source>
        <dbReference type="ARBA" id="ARBA00022734"/>
    </source>
</evidence>
<dbReference type="InterPro" id="IPR001229">
    <property type="entry name" value="Jacalin-like_lectin_dom"/>
</dbReference>
<dbReference type="InterPro" id="IPR013083">
    <property type="entry name" value="Znf_RING/FYVE/PHD"/>
</dbReference>
<keyword evidence="4" id="KW-0862">Zinc</keyword>
<protein>
    <recommendedName>
        <fullName evidence="5">Jacalin-type lectin domain-containing protein</fullName>
    </recommendedName>
</protein>
<dbReference type="SUPFAM" id="SSF51101">
    <property type="entry name" value="Mannose-binding lectins"/>
    <property type="match status" value="1"/>
</dbReference>